<protein>
    <submittedName>
        <fullName evidence="4">Glycoside hydrolase family 3 protein</fullName>
    </submittedName>
</protein>
<evidence type="ECO:0000256" key="1">
    <source>
        <dbReference type="ARBA" id="ARBA00005336"/>
    </source>
</evidence>
<dbReference type="InterPro" id="IPR036962">
    <property type="entry name" value="Glyco_hydro_3_N_sf"/>
</dbReference>
<dbReference type="AlphaFoldDB" id="A0A9D1G3I4"/>
<dbReference type="InterPro" id="IPR001764">
    <property type="entry name" value="Glyco_hydro_3_N"/>
</dbReference>
<dbReference type="SMART" id="SM01217">
    <property type="entry name" value="Fn3_like"/>
    <property type="match status" value="1"/>
</dbReference>
<dbReference type="InterPro" id="IPR017853">
    <property type="entry name" value="GH"/>
</dbReference>
<evidence type="ECO:0000313" key="4">
    <source>
        <dbReference type="EMBL" id="HIS96546.1"/>
    </source>
</evidence>
<dbReference type="Gene3D" id="2.60.40.10">
    <property type="entry name" value="Immunoglobulins"/>
    <property type="match status" value="1"/>
</dbReference>
<dbReference type="InterPro" id="IPR036881">
    <property type="entry name" value="Glyco_hydro_3_C_sf"/>
</dbReference>
<dbReference type="Gene3D" id="3.40.50.1700">
    <property type="entry name" value="Glycoside hydrolase family 3 C-terminal domain"/>
    <property type="match status" value="1"/>
</dbReference>
<comment type="caution">
    <text evidence="4">The sequence shown here is derived from an EMBL/GenBank/DDBJ whole genome shotgun (WGS) entry which is preliminary data.</text>
</comment>
<dbReference type="Pfam" id="PF14310">
    <property type="entry name" value="Fn3-like"/>
    <property type="match status" value="1"/>
</dbReference>
<organism evidence="4 5">
    <name type="scientific">Candidatus Scatomorpha pullistercoris</name>
    <dbReference type="NCBI Taxonomy" id="2840929"/>
    <lineage>
        <taxon>Bacteria</taxon>
        <taxon>Bacillati</taxon>
        <taxon>Bacillota</taxon>
        <taxon>Clostridia</taxon>
        <taxon>Eubacteriales</taxon>
        <taxon>Candidatus Scatomorpha</taxon>
    </lineage>
</organism>
<dbReference type="Proteomes" id="UP000886876">
    <property type="component" value="Unassembled WGS sequence"/>
</dbReference>
<evidence type="ECO:0000256" key="2">
    <source>
        <dbReference type="ARBA" id="ARBA00022801"/>
    </source>
</evidence>
<proteinExistence type="inferred from homology"/>
<dbReference type="PANTHER" id="PTHR42715">
    <property type="entry name" value="BETA-GLUCOSIDASE"/>
    <property type="match status" value="1"/>
</dbReference>
<feature type="domain" description="Fibronectin type III-like" evidence="3">
    <location>
        <begin position="558"/>
        <end position="626"/>
    </location>
</feature>
<reference evidence="4" key="1">
    <citation type="submission" date="2020-10" db="EMBL/GenBank/DDBJ databases">
        <authorList>
            <person name="Gilroy R."/>
        </authorList>
    </citation>
    <scope>NUCLEOTIDE SEQUENCE</scope>
    <source>
        <strain evidence="4">ChiHecec3B27-6122</strain>
    </source>
</reference>
<dbReference type="InterPro" id="IPR013783">
    <property type="entry name" value="Ig-like_fold"/>
</dbReference>
<evidence type="ECO:0000259" key="3">
    <source>
        <dbReference type="SMART" id="SM01217"/>
    </source>
</evidence>
<dbReference type="Pfam" id="PF01915">
    <property type="entry name" value="Glyco_hydro_3_C"/>
    <property type="match status" value="1"/>
</dbReference>
<sequence length="776" mass="83768">MTDLELIRICEGADCWHTRAVPELGLHPLMMADGPHGLRRQERAGDMLGMNRSRPATCFPTAVLTACGWDMELMREIGAAIAREALDQGVGLVLGPGANIKRSPLCGRNFEYFSEDPLLTGRLAAAFIEGVQSEGAGACLKHFACNNQEYKRFSSDSVVDDRTLREVYLRGFELAVKAAKPAAVMCAYNSVNGEHCSDSRRLLTDILRGDWGFEGAVITDWGASNDRIRSFEAGCDLMMPGGSGYMEEDCLRAMDTGRLSREAVEACAGRVIKLVRAYSGAASEGRTCDYGRSHELAERAAESCAVLMKNEGGVLPIKERAGTVFIGDMAAHPRYQGAGSSHINPKRLTSAAGCCPDIRWVQGCLADGSTTGELISAAERAARAAKTAVVFAGLPAQYESEGFDRTDMSMPEGQIKLIEAVAEANPNTVVVLSCGSAVELPWADRVRGILYMGLPGEAGGEAIERLLFGQANPSGKLAESWPMQYSDSAVSEHYGERDPLYREGLYVGYRWYSSAGIPVRYAFGHGLSYTSFEYSDMSVGDGGVSFTLKNTGKFAGAEVSQLYFTPPEGAYYRPRLNLCGFARTYLEPGESRRVRVDISKESLAVWTGVGWRVPGGVYRLKLGSGSEDIRLVSELSCPAVALPAPPETPSWYFAPQGKPRTADFVRLLGRRVEARARKKGGYTMENTLLDLCADSAPARAVYRVMEQVIARSSGGDRASPEYKMMLSSAADASLSGMQINGGIRGPWLGALLEMANGKYARGLGRLVRGAVGRSGK</sequence>
<dbReference type="EMBL" id="DVJS01000026">
    <property type="protein sequence ID" value="HIS96546.1"/>
    <property type="molecule type" value="Genomic_DNA"/>
</dbReference>
<dbReference type="PRINTS" id="PR00133">
    <property type="entry name" value="GLHYDRLASE3"/>
</dbReference>
<reference evidence="4" key="2">
    <citation type="journal article" date="2021" name="PeerJ">
        <title>Extensive microbial diversity within the chicken gut microbiome revealed by metagenomics and culture.</title>
        <authorList>
            <person name="Gilroy R."/>
            <person name="Ravi A."/>
            <person name="Getino M."/>
            <person name="Pursley I."/>
            <person name="Horton D.L."/>
            <person name="Alikhan N.F."/>
            <person name="Baker D."/>
            <person name="Gharbi K."/>
            <person name="Hall N."/>
            <person name="Watson M."/>
            <person name="Adriaenssens E.M."/>
            <person name="Foster-Nyarko E."/>
            <person name="Jarju S."/>
            <person name="Secka A."/>
            <person name="Antonio M."/>
            <person name="Oren A."/>
            <person name="Chaudhuri R.R."/>
            <person name="La Ragione R."/>
            <person name="Hildebrand F."/>
            <person name="Pallen M.J."/>
        </authorList>
    </citation>
    <scope>NUCLEOTIDE SEQUENCE</scope>
    <source>
        <strain evidence="4">ChiHecec3B27-6122</strain>
    </source>
</reference>
<evidence type="ECO:0000313" key="5">
    <source>
        <dbReference type="Proteomes" id="UP000886876"/>
    </source>
</evidence>
<dbReference type="GO" id="GO:0004553">
    <property type="term" value="F:hydrolase activity, hydrolyzing O-glycosyl compounds"/>
    <property type="evidence" value="ECO:0007669"/>
    <property type="project" value="InterPro"/>
</dbReference>
<dbReference type="InterPro" id="IPR050288">
    <property type="entry name" value="Cellulose_deg_GH3"/>
</dbReference>
<dbReference type="Pfam" id="PF00933">
    <property type="entry name" value="Glyco_hydro_3"/>
    <property type="match status" value="1"/>
</dbReference>
<dbReference type="GO" id="GO:0005975">
    <property type="term" value="P:carbohydrate metabolic process"/>
    <property type="evidence" value="ECO:0007669"/>
    <property type="project" value="InterPro"/>
</dbReference>
<keyword evidence="2 4" id="KW-0378">Hydrolase</keyword>
<dbReference type="SUPFAM" id="SSF52279">
    <property type="entry name" value="Beta-D-glucan exohydrolase, C-terminal domain"/>
    <property type="match status" value="1"/>
</dbReference>
<name>A0A9D1G3I4_9FIRM</name>
<dbReference type="Gene3D" id="3.20.20.300">
    <property type="entry name" value="Glycoside hydrolase, family 3, N-terminal domain"/>
    <property type="match status" value="1"/>
</dbReference>
<gene>
    <name evidence="4" type="ORF">IAD42_01070</name>
</gene>
<dbReference type="PANTHER" id="PTHR42715:SF10">
    <property type="entry name" value="BETA-GLUCOSIDASE"/>
    <property type="match status" value="1"/>
</dbReference>
<accession>A0A9D1G3I4</accession>
<dbReference type="InterPro" id="IPR002772">
    <property type="entry name" value="Glyco_hydro_3_C"/>
</dbReference>
<dbReference type="InterPro" id="IPR026891">
    <property type="entry name" value="Fn3-like"/>
</dbReference>
<comment type="similarity">
    <text evidence="1">Belongs to the glycosyl hydrolase 3 family.</text>
</comment>
<dbReference type="SUPFAM" id="SSF51445">
    <property type="entry name" value="(Trans)glycosidases"/>
    <property type="match status" value="1"/>
</dbReference>